<evidence type="ECO:0000313" key="2">
    <source>
        <dbReference type="Proteomes" id="UP001174909"/>
    </source>
</evidence>
<comment type="caution">
    <text evidence="1">The sequence shown here is derived from an EMBL/GenBank/DDBJ whole genome shotgun (WGS) entry which is preliminary data.</text>
</comment>
<reference evidence="1" key="1">
    <citation type="submission" date="2023-03" db="EMBL/GenBank/DDBJ databases">
        <authorList>
            <person name="Steffen K."/>
            <person name="Cardenas P."/>
        </authorList>
    </citation>
    <scope>NUCLEOTIDE SEQUENCE</scope>
</reference>
<sequence length="62" mass="7047">MHNTTKTCQLVHKQGLGNVPGMVWQSTERGSLCHMCRPIGSLHRKSTSVPTHAFRRNECTYH</sequence>
<dbReference type="AlphaFoldDB" id="A0AA35RRU3"/>
<name>A0AA35RRU3_GEOBA</name>
<organism evidence="1 2">
    <name type="scientific">Geodia barretti</name>
    <name type="common">Barrett's horny sponge</name>
    <dbReference type="NCBI Taxonomy" id="519541"/>
    <lineage>
        <taxon>Eukaryota</taxon>
        <taxon>Metazoa</taxon>
        <taxon>Porifera</taxon>
        <taxon>Demospongiae</taxon>
        <taxon>Heteroscleromorpha</taxon>
        <taxon>Tetractinellida</taxon>
        <taxon>Astrophorina</taxon>
        <taxon>Geodiidae</taxon>
        <taxon>Geodia</taxon>
    </lineage>
</organism>
<protein>
    <submittedName>
        <fullName evidence="1">Uncharacterized protein</fullName>
    </submittedName>
</protein>
<accession>A0AA35RRU3</accession>
<gene>
    <name evidence="1" type="ORF">GBAR_LOCUS10163</name>
</gene>
<evidence type="ECO:0000313" key="1">
    <source>
        <dbReference type="EMBL" id="CAI8016580.1"/>
    </source>
</evidence>
<dbReference type="EMBL" id="CASHTH010001541">
    <property type="protein sequence ID" value="CAI8016580.1"/>
    <property type="molecule type" value="Genomic_DNA"/>
</dbReference>
<proteinExistence type="predicted"/>
<keyword evidence="2" id="KW-1185">Reference proteome</keyword>
<dbReference type="Proteomes" id="UP001174909">
    <property type="component" value="Unassembled WGS sequence"/>
</dbReference>